<comment type="caution">
    <text evidence="3">The sequence shown here is derived from an EMBL/GenBank/DDBJ whole genome shotgun (WGS) entry which is preliminary data.</text>
</comment>
<dbReference type="PANTHER" id="PTHR17583">
    <property type="entry name" value="PHOSPHOINOSITIDE 3-KINASE REGULATORY SUBUNIT 4"/>
    <property type="match status" value="1"/>
</dbReference>
<dbReference type="Gene3D" id="1.10.510.10">
    <property type="entry name" value="Transferase(Phosphotransferase) domain 1"/>
    <property type="match status" value="2"/>
</dbReference>
<dbReference type="InterPro" id="IPR000719">
    <property type="entry name" value="Prot_kinase_dom"/>
</dbReference>
<evidence type="ECO:0000256" key="1">
    <source>
        <dbReference type="ARBA" id="ARBA00022574"/>
    </source>
</evidence>
<dbReference type="GO" id="GO:0016236">
    <property type="term" value="P:macroautophagy"/>
    <property type="evidence" value="ECO:0007669"/>
    <property type="project" value="InterPro"/>
</dbReference>
<dbReference type="PROSITE" id="PS50011">
    <property type="entry name" value="PROTEIN_KINASE_DOM"/>
    <property type="match status" value="1"/>
</dbReference>
<dbReference type="RefSeq" id="XP_068365393.1">
    <property type="nucleotide sequence ID" value="XM_068499955.1"/>
</dbReference>
<dbReference type="Proteomes" id="UP000179807">
    <property type="component" value="Unassembled WGS sequence"/>
</dbReference>
<dbReference type="InterPro" id="IPR008271">
    <property type="entry name" value="Ser/Thr_kinase_AS"/>
</dbReference>
<dbReference type="InterPro" id="IPR011047">
    <property type="entry name" value="Quinoprotein_ADH-like_sf"/>
</dbReference>
<dbReference type="AlphaFoldDB" id="A0A1J4KLT2"/>
<dbReference type="InterPro" id="IPR011009">
    <property type="entry name" value="Kinase-like_dom_sf"/>
</dbReference>
<sequence>MGNQIVCPSGQNWYLNDFEALNYKIVDSLFDGTFSLSFKARFLPSHKLVAIKAYKILNKQMKDIVDIFFDIFKAMHAISPDLVYGNLFSIPLKSPESAYLVRQFIEHPLPERIVSYPLLHPFEKKWIAFQILKAVSNLRENGIFHGDIKPENIFVNDSLFVQIVDHSPFKPEVIGSNQPHYFIHFFSYARGYCFLAPERIKQKNYDITNTDLSTIKNCSPNQNQNENNNVNKNMKEDDNKSLLNINNYAADVFSAACVVAYLFLNGQYLFDFSTIQEYANADENLHNNENLDIFQKDVINTKEKSRQNEIYNNNISSGIFLDEKLKTIEDKEMIDLLKSLLVVNPEKRMEHFDNFEKYFPSWFPDLYEAYKGTLFGITEGAILGLVPQILEIIPKTEKDAFIICLSSISEAFFQENSIHSLIYLTKSFIDVALNYIEDSNIQLTRVIPHLIGLFDLNCTTINIYALDGIISIIKSIQIISDDFSNYASFYLLPHLKSTMKGNWALQFLAKLPFLIESCSKLWPDFLFDIHKKSLIQYFVPDQITMHPFIYSAASVARINSNYKIFSCLNVYMKEIMTLGYHIIPLIEFYSQFIYYFNNSDILLFFNHDFPELLKNLVIHIDTNNEYGSSIILFLKNILSNPKLSKYLLPSISLFAKTAISYQCHYDERIRCTCLQIIKMLPLQYHIFSSAAWFKKTIEMPDRHTKSNIVQRRQGSLRNPGKSMLSKSDEYAKSKFLVSQKLFDGPVNNIFMNYGDKIIMQHDNSVLSVIEFDSALTPKFAEVNKTEFTEGIDFITEITKSEIIVTTNSHAYIISNNKERVSFGIPTKFGFQTDYYDDKYILTSPVNSTIVEIRNIESFKIASTINLGKNIPCSMSAWKDKPLIAFGTQIKHLHMLDSRIGVPIVSHKLFSDNFSQNKISQTVIPFDNDHRYCVVTNHSLEFYDLRFPGNPYFFVLGNNDCVINYYNNILINGSNGTFLVDANDNQTVKSLIDNSYGFKLKRNQFKNYYNDDTLPCYTLPNEYQRSIHSHLFPVISADYNKTTGICCTGDTNGFVHLWLPSAVKCL</sequence>
<organism evidence="3 4">
    <name type="scientific">Tritrichomonas foetus</name>
    <dbReference type="NCBI Taxonomy" id="1144522"/>
    <lineage>
        <taxon>Eukaryota</taxon>
        <taxon>Metamonada</taxon>
        <taxon>Parabasalia</taxon>
        <taxon>Tritrichomonadida</taxon>
        <taxon>Tritrichomonadidae</taxon>
        <taxon>Tritrichomonas</taxon>
    </lineage>
</organism>
<proteinExistence type="predicted"/>
<dbReference type="PROSITE" id="PS00108">
    <property type="entry name" value="PROTEIN_KINASE_ST"/>
    <property type="match status" value="1"/>
</dbReference>
<gene>
    <name evidence="3" type="ORF">TRFO_18069</name>
</gene>
<name>A0A1J4KLT2_9EUKA</name>
<dbReference type="SMART" id="SM00220">
    <property type="entry name" value="S_TKc"/>
    <property type="match status" value="1"/>
</dbReference>
<dbReference type="InterPro" id="IPR045162">
    <property type="entry name" value="Vps15-like"/>
</dbReference>
<dbReference type="GO" id="GO:0034272">
    <property type="term" value="C:phosphatidylinositol 3-kinase complex, class III, type II"/>
    <property type="evidence" value="ECO:0007669"/>
    <property type="project" value="TreeGrafter"/>
</dbReference>
<feature type="domain" description="Protein kinase" evidence="2">
    <location>
        <begin position="23"/>
        <end position="363"/>
    </location>
</feature>
<dbReference type="VEuPathDB" id="TrichDB:TRFO_18069"/>
<dbReference type="PANTHER" id="PTHR17583:SF0">
    <property type="entry name" value="PHOSPHOINOSITIDE 3-KINASE REGULATORY SUBUNIT 4"/>
    <property type="match status" value="1"/>
</dbReference>
<dbReference type="OrthoDB" id="242910at2759"/>
<accession>A0A1J4KLT2</accession>
<dbReference type="GO" id="GO:0005524">
    <property type="term" value="F:ATP binding"/>
    <property type="evidence" value="ECO:0007669"/>
    <property type="project" value="InterPro"/>
</dbReference>
<dbReference type="GO" id="GO:0071561">
    <property type="term" value="C:nucleus-vacuole junction"/>
    <property type="evidence" value="ECO:0007669"/>
    <property type="project" value="TreeGrafter"/>
</dbReference>
<keyword evidence="4" id="KW-1185">Reference proteome</keyword>
<dbReference type="EMBL" id="MLAK01000568">
    <property type="protein sequence ID" value="OHT12257.1"/>
    <property type="molecule type" value="Genomic_DNA"/>
</dbReference>
<dbReference type="GO" id="GO:0004674">
    <property type="term" value="F:protein serine/threonine kinase activity"/>
    <property type="evidence" value="ECO:0007669"/>
    <property type="project" value="InterPro"/>
</dbReference>
<dbReference type="SUPFAM" id="SSF56112">
    <property type="entry name" value="Protein kinase-like (PK-like)"/>
    <property type="match status" value="1"/>
</dbReference>
<keyword evidence="1" id="KW-0853">WD repeat</keyword>
<evidence type="ECO:0000259" key="2">
    <source>
        <dbReference type="PROSITE" id="PS50011"/>
    </source>
</evidence>
<reference evidence="3" key="1">
    <citation type="submission" date="2016-10" db="EMBL/GenBank/DDBJ databases">
        <authorList>
            <person name="Benchimol M."/>
            <person name="Almeida L.G."/>
            <person name="Vasconcelos A.T."/>
            <person name="Perreira-Neves A."/>
            <person name="Rosa I.A."/>
            <person name="Tasca T."/>
            <person name="Bogo M.R."/>
            <person name="de Souza W."/>
        </authorList>
    </citation>
    <scope>NUCLEOTIDE SEQUENCE [LARGE SCALE GENOMIC DNA]</scope>
    <source>
        <strain evidence="3">K</strain>
    </source>
</reference>
<evidence type="ECO:0000313" key="3">
    <source>
        <dbReference type="EMBL" id="OHT12257.1"/>
    </source>
</evidence>
<dbReference type="GO" id="GO:0005770">
    <property type="term" value="C:late endosome"/>
    <property type="evidence" value="ECO:0007669"/>
    <property type="project" value="TreeGrafter"/>
</dbReference>
<dbReference type="GO" id="GO:0045324">
    <property type="term" value="P:late endosome to vacuole transport"/>
    <property type="evidence" value="ECO:0007669"/>
    <property type="project" value="InterPro"/>
</dbReference>
<dbReference type="GO" id="GO:0034271">
    <property type="term" value="C:phosphatidylinositol 3-kinase complex, class III, type I"/>
    <property type="evidence" value="ECO:0007669"/>
    <property type="project" value="TreeGrafter"/>
</dbReference>
<dbReference type="GO" id="GO:0006623">
    <property type="term" value="P:protein targeting to vacuole"/>
    <property type="evidence" value="ECO:0007669"/>
    <property type="project" value="TreeGrafter"/>
</dbReference>
<protein>
    <recommendedName>
        <fullName evidence="2">Protein kinase domain-containing protein</fullName>
    </recommendedName>
</protein>
<dbReference type="SUPFAM" id="SSF50998">
    <property type="entry name" value="Quinoprotein alcohol dehydrogenase-like"/>
    <property type="match status" value="1"/>
</dbReference>
<dbReference type="GeneID" id="94834659"/>
<evidence type="ECO:0000313" key="4">
    <source>
        <dbReference type="Proteomes" id="UP000179807"/>
    </source>
</evidence>
<dbReference type="Pfam" id="PF00069">
    <property type="entry name" value="Pkinase"/>
    <property type="match status" value="1"/>
</dbReference>